<dbReference type="Pfam" id="PF00486">
    <property type="entry name" value="Trans_reg_C"/>
    <property type="match status" value="1"/>
</dbReference>
<dbReference type="PRINTS" id="PR00364">
    <property type="entry name" value="DISEASERSIST"/>
</dbReference>
<keyword evidence="2" id="KW-0902">Two-component regulatory system</keyword>
<dbReference type="InterPro" id="IPR036388">
    <property type="entry name" value="WH-like_DNA-bd_sf"/>
</dbReference>
<dbReference type="Gene3D" id="1.10.10.10">
    <property type="entry name" value="Winged helix-like DNA-binding domain superfamily/Winged helix DNA-binding domain"/>
    <property type="match status" value="1"/>
</dbReference>
<dbReference type="AlphaFoldDB" id="A0A4V2Y1L9"/>
<dbReference type="GO" id="GO:0016887">
    <property type="term" value="F:ATP hydrolysis activity"/>
    <property type="evidence" value="ECO:0007669"/>
    <property type="project" value="InterPro"/>
</dbReference>
<evidence type="ECO:0000313" key="9">
    <source>
        <dbReference type="Proteomes" id="UP000295345"/>
    </source>
</evidence>
<keyword evidence="4 6" id="KW-0238">DNA-binding</keyword>
<dbReference type="InterPro" id="IPR051677">
    <property type="entry name" value="AfsR-DnrI-RedD_regulator"/>
</dbReference>
<dbReference type="OrthoDB" id="581105at2"/>
<dbReference type="GO" id="GO:0003677">
    <property type="term" value="F:DNA binding"/>
    <property type="evidence" value="ECO:0007669"/>
    <property type="project" value="UniProtKB-UniRule"/>
</dbReference>
<dbReference type="InterPro" id="IPR027417">
    <property type="entry name" value="P-loop_NTPase"/>
</dbReference>
<evidence type="ECO:0000256" key="6">
    <source>
        <dbReference type="PROSITE-ProRule" id="PRU01091"/>
    </source>
</evidence>
<feature type="DNA-binding region" description="OmpR/PhoB-type" evidence="6">
    <location>
        <begin position="12"/>
        <end position="111"/>
    </location>
</feature>
<dbReference type="PANTHER" id="PTHR35807:SF1">
    <property type="entry name" value="TRANSCRIPTIONAL REGULATOR REDD"/>
    <property type="match status" value="1"/>
</dbReference>
<evidence type="ECO:0000256" key="5">
    <source>
        <dbReference type="ARBA" id="ARBA00023163"/>
    </source>
</evidence>
<dbReference type="SMART" id="SM01043">
    <property type="entry name" value="BTAD"/>
    <property type="match status" value="1"/>
</dbReference>
<accession>A0A4V2Y1L9</accession>
<dbReference type="SMART" id="SM00862">
    <property type="entry name" value="Trans_reg_C"/>
    <property type="match status" value="1"/>
</dbReference>
<dbReference type="SUPFAM" id="SSF48452">
    <property type="entry name" value="TPR-like"/>
    <property type="match status" value="3"/>
</dbReference>
<dbReference type="Proteomes" id="UP000295345">
    <property type="component" value="Unassembled WGS sequence"/>
</dbReference>
<feature type="domain" description="OmpR/PhoB-type" evidence="7">
    <location>
        <begin position="12"/>
        <end position="111"/>
    </location>
</feature>
<dbReference type="SMART" id="SM00028">
    <property type="entry name" value="TPR"/>
    <property type="match status" value="7"/>
</dbReference>
<dbReference type="InterPro" id="IPR016032">
    <property type="entry name" value="Sig_transdc_resp-reg_C-effctor"/>
</dbReference>
<dbReference type="InterPro" id="IPR019734">
    <property type="entry name" value="TPR_rpt"/>
</dbReference>
<keyword evidence="5" id="KW-0804">Transcription</keyword>
<dbReference type="GO" id="GO:0000160">
    <property type="term" value="P:phosphorelay signal transduction system"/>
    <property type="evidence" value="ECO:0007669"/>
    <property type="project" value="UniProtKB-KW"/>
</dbReference>
<dbReference type="SUPFAM" id="SSF52540">
    <property type="entry name" value="P-loop containing nucleoside triphosphate hydrolases"/>
    <property type="match status" value="1"/>
</dbReference>
<dbReference type="Pfam" id="PF13401">
    <property type="entry name" value="AAA_22"/>
    <property type="match status" value="1"/>
</dbReference>
<dbReference type="PANTHER" id="PTHR35807">
    <property type="entry name" value="TRANSCRIPTIONAL REGULATOR REDD-RELATED"/>
    <property type="match status" value="1"/>
</dbReference>
<dbReference type="SUPFAM" id="SSF46894">
    <property type="entry name" value="C-terminal effector domain of the bipartite response regulators"/>
    <property type="match status" value="1"/>
</dbReference>
<dbReference type="Gene3D" id="3.40.50.300">
    <property type="entry name" value="P-loop containing nucleotide triphosphate hydrolases"/>
    <property type="match status" value="1"/>
</dbReference>
<keyword evidence="3" id="KW-0805">Transcription regulation</keyword>
<comment type="similarity">
    <text evidence="1">Belongs to the AfsR/DnrI/RedD regulatory family.</text>
</comment>
<name>A0A4V2Y1L9_9ACTN</name>
<evidence type="ECO:0000313" key="8">
    <source>
        <dbReference type="EMBL" id="TDC69185.1"/>
    </source>
</evidence>
<proteinExistence type="inferred from homology"/>
<dbReference type="GO" id="GO:0006355">
    <property type="term" value="P:regulation of DNA-templated transcription"/>
    <property type="evidence" value="ECO:0007669"/>
    <property type="project" value="InterPro"/>
</dbReference>
<dbReference type="Gene3D" id="1.25.40.10">
    <property type="entry name" value="Tetratricopeptide repeat domain"/>
    <property type="match status" value="3"/>
</dbReference>
<dbReference type="InterPro" id="IPR011990">
    <property type="entry name" value="TPR-like_helical_dom_sf"/>
</dbReference>
<gene>
    <name evidence="8" type="ORF">E1283_26340</name>
</gene>
<dbReference type="PROSITE" id="PS51755">
    <property type="entry name" value="OMPR_PHOB"/>
    <property type="match status" value="1"/>
</dbReference>
<dbReference type="CDD" id="cd15831">
    <property type="entry name" value="BTAD"/>
    <property type="match status" value="1"/>
</dbReference>
<evidence type="ECO:0000256" key="1">
    <source>
        <dbReference type="ARBA" id="ARBA00005820"/>
    </source>
</evidence>
<keyword evidence="9" id="KW-1185">Reference proteome</keyword>
<dbReference type="Pfam" id="PF13424">
    <property type="entry name" value="TPR_12"/>
    <property type="match status" value="2"/>
</dbReference>
<evidence type="ECO:0000256" key="3">
    <source>
        <dbReference type="ARBA" id="ARBA00023015"/>
    </source>
</evidence>
<dbReference type="InterPro" id="IPR005158">
    <property type="entry name" value="BTAD"/>
</dbReference>
<dbReference type="EMBL" id="SMKI01000346">
    <property type="protein sequence ID" value="TDC69185.1"/>
    <property type="molecule type" value="Genomic_DNA"/>
</dbReference>
<comment type="caution">
    <text evidence="8">The sequence shown here is derived from an EMBL/GenBank/DDBJ whole genome shotgun (WGS) entry which is preliminary data.</text>
</comment>
<organism evidence="8 9">
    <name type="scientific">Streptomyces hainanensis</name>
    <dbReference type="NCBI Taxonomy" id="402648"/>
    <lineage>
        <taxon>Bacteria</taxon>
        <taxon>Bacillati</taxon>
        <taxon>Actinomycetota</taxon>
        <taxon>Actinomycetes</taxon>
        <taxon>Kitasatosporales</taxon>
        <taxon>Streptomycetaceae</taxon>
        <taxon>Streptomyces</taxon>
    </lineage>
</organism>
<evidence type="ECO:0000256" key="2">
    <source>
        <dbReference type="ARBA" id="ARBA00023012"/>
    </source>
</evidence>
<evidence type="ECO:0000256" key="4">
    <source>
        <dbReference type="ARBA" id="ARBA00023125"/>
    </source>
</evidence>
<sequence length="1030" mass="112315">MRAVTCGHAGRPHGRRRGTRAVRFQVLGEVLLHRDGRAEALTGRLERTLLALLLARGGRPVPTDVLTEALWGDQPDQRSGPRLQLHVHRLRRKLGESDRLSLGPAGYRLRVEAGELDAERFESSVEDGLAFADREDPSSAVESLREALSLWRGAPFTGVDLPLLDDWIHRLVERRLIAIEVLYESELARGRHAEIVAELISQVREQPMRERFHGLLMTALYRAGRQADALAAYRAARETLAGELGIDPGPELRELERRILAGEEWVSASREPRLAPRGAARRTPHAELPAQLPLDVRGFVGREAELAELDDLLTATPAAVAAVSGTAGAGKTAVVVRWAHRNRHRFPDGQLYVDLRGYGPDRPVAPQDVLAGFLRALGLEGTAVPQGLAERAARFRTLVAGRRMLIVLDNAHAVEQVRPLLPGAPSCVTLVTSRDALAGLVAREGAYRVRVDRLPAADARRLLRELLGGRVAAEPEAVEKLIRRCVRLPLALRIVAELIRSQPDLSVAELAGELGERQDALDMLDIDGDPHTAVRSVFSWSYQRLDPAVARVFRLLGLHPGYDSDTDATAALTGQGPRDTRRCLDILLRAHLVEQTGAGRHRQHDLLRGYAAELATATDPEAERAAALGRLRGHYLYAASAAMDVFAPHDYAPRPKVTPPAGPLPSFADHDRALRWLDAERANLLTLAGHGDPLFAPRLSETLHLYLRVGGYFDEAIGLHTRALRAALGAGDEFAEANARRVLGTMLNLTGADPDKVVDHFRVALATYERIGDRSLQAFVLNGLASVLLRRGDLPEAMRRFELALATNGPDGNWRVRCAILVNMGRTLRTLGRLDEARRCLESVLDLCAPHGDRSVEANTHCVLSDVHTRLGQETAAFEHARQSLALARETGYRQIEALSLDKLGTLHRKRGDVAQALRLHGEALDVARSAAEPEMMSEALNTLAATHSAAGDPTRALLLHGEALALAAETGERVAEGHAHAGIAEARARLGEHAAAREHWRLALAVYEAGDLPQAAEVRARLDASPDAG</sequence>
<dbReference type="InterPro" id="IPR049945">
    <property type="entry name" value="AAA_22"/>
</dbReference>
<evidence type="ECO:0000259" key="7">
    <source>
        <dbReference type="PROSITE" id="PS51755"/>
    </source>
</evidence>
<dbReference type="Pfam" id="PF03704">
    <property type="entry name" value="BTAD"/>
    <property type="match status" value="1"/>
</dbReference>
<reference evidence="8 9" key="1">
    <citation type="submission" date="2019-03" db="EMBL/GenBank/DDBJ databases">
        <title>Draft genome sequences of novel Actinobacteria.</title>
        <authorList>
            <person name="Sahin N."/>
            <person name="Ay H."/>
            <person name="Saygin H."/>
        </authorList>
    </citation>
    <scope>NUCLEOTIDE SEQUENCE [LARGE SCALE GENOMIC DNA]</scope>
    <source>
        <strain evidence="8 9">DSM 41900</strain>
    </source>
</reference>
<protein>
    <submittedName>
        <fullName evidence="8">Tetratricopeptide repeat protein</fullName>
    </submittedName>
</protein>
<dbReference type="InterPro" id="IPR001867">
    <property type="entry name" value="OmpR/PhoB-type_DNA-bd"/>
</dbReference>